<dbReference type="InterPro" id="IPR036249">
    <property type="entry name" value="Thioredoxin-like_sf"/>
</dbReference>
<keyword evidence="1" id="KW-0676">Redox-active center</keyword>
<dbReference type="Pfam" id="PF10262">
    <property type="entry name" value="Rdx"/>
    <property type="match status" value="1"/>
</dbReference>
<accession>A0ABD1Y6Y5</accession>
<protein>
    <submittedName>
        <fullName evidence="2">Uncharacterized protein</fullName>
    </submittedName>
</protein>
<dbReference type="AlphaFoldDB" id="A0ABD1Y6Y5"/>
<evidence type="ECO:0000313" key="2">
    <source>
        <dbReference type="EMBL" id="KAL2622528.1"/>
    </source>
</evidence>
<sequence length="169" mass="18806">MVQGWRFLPLAIRAVRLATRECSEVQILRGGFKDQAIGAHGSGSHRWMAPSFSMQVSRSMSCCAKVDLPPPTEVTVEYHDNPENTDYFIALADGVENAHPDIMVMGNPEGLTPRDGAFEVTAGEYVLFSKLKENRLPTLEDILRAIDERPTQALSCELEDVKEKINDTE</sequence>
<evidence type="ECO:0000313" key="3">
    <source>
        <dbReference type="Proteomes" id="UP001605036"/>
    </source>
</evidence>
<comment type="caution">
    <text evidence="2">The sequence shown here is derived from an EMBL/GenBank/DDBJ whole genome shotgun (WGS) entry which is preliminary data.</text>
</comment>
<proteinExistence type="predicted"/>
<keyword evidence="3" id="KW-1185">Reference proteome</keyword>
<dbReference type="Gene3D" id="3.40.30.10">
    <property type="entry name" value="Glutaredoxin"/>
    <property type="match status" value="1"/>
</dbReference>
<dbReference type="Proteomes" id="UP001605036">
    <property type="component" value="Unassembled WGS sequence"/>
</dbReference>
<reference evidence="2 3" key="1">
    <citation type="submission" date="2024-09" db="EMBL/GenBank/DDBJ databases">
        <title>Chromosome-scale assembly of Riccia fluitans.</title>
        <authorList>
            <person name="Paukszto L."/>
            <person name="Sawicki J."/>
            <person name="Karawczyk K."/>
            <person name="Piernik-Szablinska J."/>
            <person name="Szczecinska M."/>
            <person name="Mazdziarz M."/>
        </authorList>
    </citation>
    <scope>NUCLEOTIDE SEQUENCE [LARGE SCALE GENOMIC DNA]</scope>
    <source>
        <strain evidence="2">Rf_01</strain>
        <tissue evidence="2">Aerial parts of the thallus</tissue>
    </source>
</reference>
<dbReference type="EMBL" id="JBHFFA010000006">
    <property type="protein sequence ID" value="KAL2622528.1"/>
    <property type="molecule type" value="Genomic_DNA"/>
</dbReference>
<gene>
    <name evidence="2" type="ORF">R1flu_002733</name>
</gene>
<organism evidence="2 3">
    <name type="scientific">Riccia fluitans</name>
    <dbReference type="NCBI Taxonomy" id="41844"/>
    <lineage>
        <taxon>Eukaryota</taxon>
        <taxon>Viridiplantae</taxon>
        <taxon>Streptophyta</taxon>
        <taxon>Embryophyta</taxon>
        <taxon>Marchantiophyta</taxon>
        <taxon>Marchantiopsida</taxon>
        <taxon>Marchantiidae</taxon>
        <taxon>Marchantiales</taxon>
        <taxon>Ricciaceae</taxon>
        <taxon>Riccia</taxon>
    </lineage>
</organism>
<name>A0ABD1Y6Y5_9MARC</name>
<evidence type="ECO:0000256" key="1">
    <source>
        <dbReference type="ARBA" id="ARBA00023284"/>
    </source>
</evidence>
<dbReference type="InterPro" id="IPR011893">
    <property type="entry name" value="Selenoprotein_Rdx-typ"/>
</dbReference>
<dbReference type="SUPFAM" id="SSF52833">
    <property type="entry name" value="Thioredoxin-like"/>
    <property type="match status" value="1"/>
</dbReference>